<proteinExistence type="predicted"/>
<accession>A0ACB0EE60</accession>
<gene>
    <name evidence="1" type="ORF">MRATA1EN3_LOCUS9962</name>
</gene>
<name>A0ACB0EE60_RANTA</name>
<dbReference type="EMBL" id="OX596086">
    <property type="protein sequence ID" value="CAI9698749.1"/>
    <property type="molecule type" value="Genomic_DNA"/>
</dbReference>
<reference evidence="1" key="1">
    <citation type="submission" date="2023-05" db="EMBL/GenBank/DDBJ databases">
        <authorList>
            <consortium name="ELIXIR-Norway"/>
        </authorList>
    </citation>
    <scope>NUCLEOTIDE SEQUENCE</scope>
</reference>
<dbReference type="Proteomes" id="UP001162501">
    <property type="component" value="Chromosome 2"/>
</dbReference>
<organism evidence="1 2">
    <name type="scientific">Rangifer tarandus platyrhynchus</name>
    <name type="common">Svalbard reindeer</name>
    <dbReference type="NCBI Taxonomy" id="3082113"/>
    <lineage>
        <taxon>Eukaryota</taxon>
        <taxon>Metazoa</taxon>
        <taxon>Chordata</taxon>
        <taxon>Craniata</taxon>
        <taxon>Vertebrata</taxon>
        <taxon>Euteleostomi</taxon>
        <taxon>Mammalia</taxon>
        <taxon>Eutheria</taxon>
        <taxon>Laurasiatheria</taxon>
        <taxon>Artiodactyla</taxon>
        <taxon>Ruminantia</taxon>
        <taxon>Pecora</taxon>
        <taxon>Cervidae</taxon>
        <taxon>Odocoileinae</taxon>
        <taxon>Rangifer</taxon>
    </lineage>
</organism>
<evidence type="ECO:0000313" key="1">
    <source>
        <dbReference type="EMBL" id="CAI9698749.1"/>
    </source>
</evidence>
<sequence>MPRAPAQVEREQRVITIRLSSTRLDSHAPRAMGQKESRALQTRPHLFQRLRLVCTLAEALPQKERESSPPPEVSQRAREEVRQLTTRESCRPAHAHGR</sequence>
<protein>
    <submittedName>
        <fullName evidence="1">Uncharacterized protein</fullName>
    </submittedName>
</protein>
<evidence type="ECO:0000313" key="2">
    <source>
        <dbReference type="Proteomes" id="UP001162501"/>
    </source>
</evidence>